<keyword evidence="2" id="KW-0732">Signal</keyword>
<feature type="compositionally biased region" description="Basic and acidic residues" evidence="1">
    <location>
        <begin position="188"/>
        <end position="197"/>
    </location>
</feature>
<keyword evidence="4" id="KW-1185">Reference proteome</keyword>
<evidence type="ECO:0000313" key="3">
    <source>
        <dbReference type="EMBL" id="TKR59428.1"/>
    </source>
</evidence>
<feature type="signal peptide" evidence="2">
    <location>
        <begin position="1"/>
        <end position="17"/>
    </location>
</feature>
<dbReference type="PROSITE" id="PS51257">
    <property type="entry name" value="PROKAR_LIPOPROTEIN"/>
    <property type="match status" value="1"/>
</dbReference>
<organism evidence="3 4">
    <name type="scientific">Steinernema carpocapsae</name>
    <name type="common">Entomopathogenic nematode</name>
    <dbReference type="NCBI Taxonomy" id="34508"/>
    <lineage>
        <taxon>Eukaryota</taxon>
        <taxon>Metazoa</taxon>
        <taxon>Ecdysozoa</taxon>
        <taxon>Nematoda</taxon>
        <taxon>Chromadorea</taxon>
        <taxon>Rhabditida</taxon>
        <taxon>Tylenchina</taxon>
        <taxon>Panagrolaimomorpha</taxon>
        <taxon>Strongyloidoidea</taxon>
        <taxon>Steinernematidae</taxon>
        <taxon>Steinernema</taxon>
    </lineage>
</organism>
<protein>
    <submittedName>
        <fullName evidence="3">Uncharacterized protein</fullName>
    </submittedName>
</protein>
<feature type="compositionally biased region" description="Polar residues" evidence="1">
    <location>
        <begin position="164"/>
        <end position="182"/>
    </location>
</feature>
<comment type="caution">
    <text evidence="3">The sequence shown here is derived from an EMBL/GenBank/DDBJ whole genome shotgun (WGS) entry which is preliminary data.</text>
</comment>
<evidence type="ECO:0000256" key="1">
    <source>
        <dbReference type="SAM" id="MobiDB-lite"/>
    </source>
</evidence>
<dbReference type="EMBL" id="AZBU02000012">
    <property type="protein sequence ID" value="TKR59428.1"/>
    <property type="molecule type" value="Genomic_DNA"/>
</dbReference>
<name>A0A4U5LTM6_STECR</name>
<sequence>MSSVFARFLSVLPLVLSLSCLPANVVILICAEAAKRSVVCQFKLPPMSSYLLACLFQMLPPRSRRTSWKEELRNYKAPTGTSPRRTLTVPKTPRFRSGSRPRTSAGAAATSVASQPPSQKRTSWQEELRKYPPPAAQAPLPRSTKSTSEPPTSSSPTPLGPDSAPSSPTESLASAARRTNLSFPAPRPTKEPHACSP</sequence>
<reference evidence="3 4" key="2">
    <citation type="journal article" date="2019" name="G3 (Bethesda)">
        <title>Hybrid Assembly of the Genome of the Entomopathogenic Nematode Steinernema carpocapsae Identifies the X-Chromosome.</title>
        <authorList>
            <person name="Serra L."/>
            <person name="Macchietto M."/>
            <person name="Macias-Munoz A."/>
            <person name="McGill C.J."/>
            <person name="Rodriguez I.M."/>
            <person name="Rodriguez B."/>
            <person name="Murad R."/>
            <person name="Mortazavi A."/>
        </authorList>
    </citation>
    <scope>NUCLEOTIDE SEQUENCE [LARGE SCALE GENOMIC DNA]</scope>
    <source>
        <strain evidence="3 4">ALL</strain>
    </source>
</reference>
<evidence type="ECO:0000313" key="4">
    <source>
        <dbReference type="Proteomes" id="UP000298663"/>
    </source>
</evidence>
<feature type="chain" id="PRO_5020852115" evidence="2">
    <location>
        <begin position="18"/>
        <end position="197"/>
    </location>
</feature>
<dbReference type="AlphaFoldDB" id="A0A4U5LTM6"/>
<reference evidence="3 4" key="1">
    <citation type="journal article" date="2015" name="Genome Biol.">
        <title>Comparative genomics of Steinernema reveals deeply conserved gene regulatory networks.</title>
        <authorList>
            <person name="Dillman A.R."/>
            <person name="Macchietto M."/>
            <person name="Porter C.F."/>
            <person name="Rogers A."/>
            <person name="Williams B."/>
            <person name="Antoshechkin I."/>
            <person name="Lee M.M."/>
            <person name="Goodwin Z."/>
            <person name="Lu X."/>
            <person name="Lewis E.E."/>
            <person name="Goodrich-Blair H."/>
            <person name="Stock S.P."/>
            <person name="Adams B.J."/>
            <person name="Sternberg P.W."/>
            <person name="Mortazavi A."/>
        </authorList>
    </citation>
    <scope>NUCLEOTIDE SEQUENCE [LARGE SCALE GENOMIC DNA]</scope>
    <source>
        <strain evidence="3 4">ALL</strain>
    </source>
</reference>
<feature type="compositionally biased region" description="Low complexity" evidence="1">
    <location>
        <begin position="103"/>
        <end position="114"/>
    </location>
</feature>
<proteinExistence type="predicted"/>
<dbReference type="Proteomes" id="UP000298663">
    <property type="component" value="Unassembled WGS sequence"/>
</dbReference>
<accession>A0A4U5LTM6</accession>
<feature type="region of interest" description="Disordered" evidence="1">
    <location>
        <begin position="72"/>
        <end position="197"/>
    </location>
</feature>
<feature type="compositionally biased region" description="Low complexity" evidence="1">
    <location>
        <begin position="141"/>
        <end position="163"/>
    </location>
</feature>
<gene>
    <name evidence="3" type="ORF">L596_029098</name>
</gene>
<evidence type="ECO:0000256" key="2">
    <source>
        <dbReference type="SAM" id="SignalP"/>
    </source>
</evidence>